<dbReference type="AlphaFoldDB" id="A0A7W6HJB0"/>
<dbReference type="PANTHER" id="PTHR34295">
    <property type="entry name" value="BIOTIN TRANSPORTER BIOY"/>
    <property type="match status" value="1"/>
</dbReference>
<feature type="transmembrane region" description="Helical" evidence="3">
    <location>
        <begin position="58"/>
        <end position="75"/>
    </location>
</feature>
<evidence type="ECO:0000256" key="3">
    <source>
        <dbReference type="SAM" id="Phobius"/>
    </source>
</evidence>
<protein>
    <recommendedName>
        <fullName evidence="2">Biotin transporter</fullName>
    </recommendedName>
</protein>
<keyword evidence="3" id="KW-1133">Transmembrane helix</keyword>
<comment type="subcellular location">
    <subcellularLocation>
        <location evidence="2">Cell membrane</location>
        <topology evidence="2">Multi-pass membrane protein</topology>
    </subcellularLocation>
</comment>
<dbReference type="InterPro" id="IPR003784">
    <property type="entry name" value="BioY"/>
</dbReference>
<accession>A0A7W6HJB0</accession>
<dbReference type="GO" id="GO:0015225">
    <property type="term" value="F:biotin transmembrane transporter activity"/>
    <property type="evidence" value="ECO:0007669"/>
    <property type="project" value="UniProtKB-UniRule"/>
</dbReference>
<keyword evidence="2" id="KW-0813">Transport</keyword>
<evidence type="ECO:0000313" key="4">
    <source>
        <dbReference type="EMBL" id="MBB4006263.1"/>
    </source>
</evidence>
<evidence type="ECO:0000256" key="1">
    <source>
        <dbReference type="ARBA" id="ARBA00010692"/>
    </source>
</evidence>
<proteinExistence type="inferred from homology"/>
<dbReference type="Proteomes" id="UP000544107">
    <property type="component" value="Unassembled WGS sequence"/>
</dbReference>
<name>A0A7W6HJB0_9HYPH</name>
<keyword evidence="2 3" id="KW-0472">Membrane</keyword>
<keyword evidence="3" id="KW-0812">Transmembrane</keyword>
<dbReference type="EMBL" id="JACIED010000001">
    <property type="protein sequence ID" value="MBB4006263.1"/>
    <property type="molecule type" value="Genomic_DNA"/>
</dbReference>
<dbReference type="GO" id="GO:0005886">
    <property type="term" value="C:plasma membrane"/>
    <property type="evidence" value="ECO:0007669"/>
    <property type="project" value="UniProtKB-SubCell"/>
</dbReference>
<reference evidence="4 5" key="1">
    <citation type="submission" date="2020-08" db="EMBL/GenBank/DDBJ databases">
        <title>Genomic Encyclopedia of Type Strains, Phase IV (KMG-IV): sequencing the most valuable type-strain genomes for metagenomic binning, comparative biology and taxonomic classification.</title>
        <authorList>
            <person name="Goeker M."/>
        </authorList>
    </citation>
    <scope>NUCLEOTIDE SEQUENCE [LARGE SCALE GENOMIC DNA]</scope>
    <source>
        <strain evidence="4 5">DSM 100021</strain>
    </source>
</reference>
<dbReference type="PIRSF" id="PIRSF016661">
    <property type="entry name" value="BioY"/>
    <property type="match status" value="1"/>
</dbReference>
<gene>
    <name evidence="4" type="ORF">GGQ71_000499</name>
</gene>
<organism evidence="4 5">
    <name type="scientific">Allorhizobium taibaishanense</name>
    <dbReference type="NCBI Taxonomy" id="887144"/>
    <lineage>
        <taxon>Bacteria</taxon>
        <taxon>Pseudomonadati</taxon>
        <taxon>Pseudomonadota</taxon>
        <taxon>Alphaproteobacteria</taxon>
        <taxon>Hyphomicrobiales</taxon>
        <taxon>Rhizobiaceae</taxon>
        <taxon>Rhizobium/Agrobacterium group</taxon>
        <taxon>Allorhizobium</taxon>
    </lineage>
</organism>
<comment type="similarity">
    <text evidence="1 2">Belongs to the BioY family.</text>
</comment>
<comment type="caution">
    <text evidence="4">The sequence shown here is derived from an EMBL/GenBank/DDBJ whole genome shotgun (WGS) entry which is preliminary data.</text>
</comment>
<evidence type="ECO:0000256" key="2">
    <source>
        <dbReference type="PIRNR" id="PIRNR016661"/>
    </source>
</evidence>
<dbReference type="Pfam" id="PF02632">
    <property type="entry name" value="BioY"/>
    <property type="match status" value="1"/>
</dbReference>
<dbReference type="Gene3D" id="1.10.1760.20">
    <property type="match status" value="1"/>
</dbReference>
<feature type="transmembrane region" description="Helical" evidence="3">
    <location>
        <begin position="82"/>
        <end position="102"/>
    </location>
</feature>
<evidence type="ECO:0000313" key="5">
    <source>
        <dbReference type="Proteomes" id="UP000544107"/>
    </source>
</evidence>
<dbReference type="PANTHER" id="PTHR34295:SF1">
    <property type="entry name" value="BIOTIN TRANSPORTER BIOY"/>
    <property type="match status" value="1"/>
</dbReference>
<keyword evidence="2" id="KW-1003">Cell membrane</keyword>
<feature type="transmembrane region" description="Helical" evidence="3">
    <location>
        <begin position="114"/>
        <end position="137"/>
    </location>
</feature>
<sequence length="147" mass="15123">MTLHTFAVMSFSLLFGPRMGLAILSAYLAAGAFGAPVFSGSPERGIGLAYMAGPTGGYLAGYWIAAWVAGALGYGRGLLMRFGASLVALAVVYALGLVWLAAFVPAKALLAAGFWPFLAGDLIKCLLAALVAGVWPLKAKARPEASL</sequence>